<dbReference type="Proteomes" id="UP000832011">
    <property type="component" value="Chromosome"/>
</dbReference>
<proteinExistence type="predicted"/>
<evidence type="ECO:0000256" key="1">
    <source>
        <dbReference type="ARBA" id="ARBA00022741"/>
    </source>
</evidence>
<dbReference type="InterPro" id="IPR056098">
    <property type="entry name" value="Acb2/Tad1_hairpin"/>
</dbReference>
<feature type="domain" description="Acb2/Tad1 hairpin" evidence="2">
    <location>
        <begin position="34"/>
        <end position="92"/>
    </location>
</feature>
<dbReference type="EMBL" id="CP091511">
    <property type="protein sequence ID" value="UOO89543.1"/>
    <property type="molecule type" value="Genomic_DNA"/>
</dbReference>
<gene>
    <name evidence="3" type="ORF">LVJ82_00745</name>
</gene>
<keyword evidence="1" id="KW-0547">Nucleotide-binding</keyword>
<evidence type="ECO:0000259" key="2">
    <source>
        <dbReference type="Pfam" id="PF24729"/>
    </source>
</evidence>
<evidence type="ECO:0000313" key="3">
    <source>
        <dbReference type="EMBL" id="UOO89543.1"/>
    </source>
</evidence>
<sequence length="107" mass="11758">MELHRDNNGVITSHISTENPGHNYEICHDDGFVSIDFQNGPVKENGVNGITSEALLSILIHRTEVLNSNFPCAENEAAIAGLKAALEAFESRTRDRIARQVEGENKV</sequence>
<reference evidence="3 4" key="1">
    <citation type="journal article" date="2022" name="Res Sq">
        <title>Evolution of multicellular longitudinally dividing oral cavity symbionts (Neisseriaceae).</title>
        <authorList>
            <person name="Nyongesa S."/>
            <person name="Weber P."/>
            <person name="Bernet E."/>
            <person name="Pullido F."/>
            <person name="Nieckarz M."/>
            <person name="Delaby M."/>
            <person name="Nieves C."/>
            <person name="Viehboeck T."/>
            <person name="Krause N."/>
            <person name="Rivera-Millot A."/>
            <person name="Nakamura A."/>
            <person name="Vischer N."/>
            <person name="VanNieuwenhze M."/>
            <person name="Brun Y."/>
            <person name="Cava F."/>
            <person name="Bulgheresi S."/>
            <person name="Veyrier F."/>
        </authorList>
    </citation>
    <scope>NUCLEOTIDE SEQUENCE [LARGE SCALE GENOMIC DNA]</scope>
    <source>
        <strain evidence="3 4">SN4</strain>
    </source>
</reference>
<keyword evidence="4" id="KW-1185">Reference proteome</keyword>
<protein>
    <recommendedName>
        <fullName evidence="2">Acb2/Tad1 hairpin domain-containing protein</fullName>
    </recommendedName>
</protein>
<name>A0ABY4E177_9NEIS</name>
<accession>A0ABY4E177</accession>
<dbReference type="Pfam" id="PF24729">
    <property type="entry name" value="Acb2_Tad1_hairpin"/>
    <property type="match status" value="1"/>
</dbReference>
<organism evidence="3 4">
    <name type="scientific">Vitreoscilla massiliensis</name>
    <dbReference type="NCBI Taxonomy" id="1689272"/>
    <lineage>
        <taxon>Bacteria</taxon>
        <taxon>Pseudomonadati</taxon>
        <taxon>Pseudomonadota</taxon>
        <taxon>Betaproteobacteria</taxon>
        <taxon>Neisseriales</taxon>
        <taxon>Neisseriaceae</taxon>
        <taxon>Vitreoscilla</taxon>
    </lineage>
</organism>
<evidence type="ECO:0000313" key="4">
    <source>
        <dbReference type="Proteomes" id="UP000832011"/>
    </source>
</evidence>
<dbReference type="RefSeq" id="WP_058357232.1">
    <property type="nucleotide sequence ID" value="NZ_CABKVG010000010.1"/>
</dbReference>